<keyword evidence="4 5" id="KW-0472">Membrane</keyword>
<keyword evidence="2 5" id="KW-0812">Transmembrane</keyword>
<dbReference type="Proteomes" id="UP001149079">
    <property type="component" value="Unassembled WGS sequence"/>
</dbReference>
<feature type="transmembrane region" description="Helical" evidence="5">
    <location>
        <begin position="60"/>
        <end position="83"/>
    </location>
</feature>
<dbReference type="Pfam" id="PF07690">
    <property type="entry name" value="MFS_1"/>
    <property type="match status" value="1"/>
</dbReference>
<evidence type="ECO:0000259" key="6">
    <source>
        <dbReference type="PROSITE" id="PS50850"/>
    </source>
</evidence>
<evidence type="ECO:0000313" key="7">
    <source>
        <dbReference type="EMBL" id="KAJ5121279.1"/>
    </source>
</evidence>
<feature type="transmembrane region" description="Helical" evidence="5">
    <location>
        <begin position="257"/>
        <end position="274"/>
    </location>
</feature>
<feature type="transmembrane region" description="Helical" evidence="5">
    <location>
        <begin position="216"/>
        <end position="236"/>
    </location>
</feature>
<name>A0A9W9GJ56_9EURO</name>
<feature type="domain" description="Major facilitator superfamily (MFS) profile" evidence="6">
    <location>
        <begin position="62"/>
        <end position="556"/>
    </location>
</feature>
<feature type="transmembrane region" description="Helical" evidence="5">
    <location>
        <begin position="414"/>
        <end position="438"/>
    </location>
</feature>
<feature type="transmembrane region" description="Helical" evidence="5">
    <location>
        <begin position="329"/>
        <end position="348"/>
    </location>
</feature>
<dbReference type="OrthoDB" id="2351791at2759"/>
<feature type="transmembrane region" description="Helical" evidence="5">
    <location>
        <begin position="388"/>
        <end position="408"/>
    </location>
</feature>
<comment type="subcellular location">
    <subcellularLocation>
        <location evidence="1">Membrane</location>
        <topology evidence="1">Multi-pass membrane protein</topology>
    </subcellularLocation>
</comment>
<dbReference type="Gene3D" id="1.20.1250.20">
    <property type="entry name" value="MFS general substrate transporter like domains"/>
    <property type="match status" value="1"/>
</dbReference>
<dbReference type="PROSITE" id="PS50850">
    <property type="entry name" value="MFS"/>
    <property type="match status" value="1"/>
</dbReference>
<dbReference type="PANTHER" id="PTHR23501:SF149">
    <property type="entry name" value="MULTIDRUG TRANSPORTER, PUTATIVE (AFU_ORTHOLOGUE AFUA_5G10430)-RELATED"/>
    <property type="match status" value="1"/>
</dbReference>
<dbReference type="RefSeq" id="XP_056517783.1">
    <property type="nucleotide sequence ID" value="XM_056669984.1"/>
</dbReference>
<evidence type="ECO:0000256" key="2">
    <source>
        <dbReference type="ARBA" id="ARBA00022692"/>
    </source>
</evidence>
<reference evidence="7" key="1">
    <citation type="submission" date="2022-11" db="EMBL/GenBank/DDBJ databases">
        <authorList>
            <person name="Petersen C."/>
        </authorList>
    </citation>
    <scope>NUCLEOTIDE SEQUENCE</scope>
    <source>
        <strain evidence="7">IBT 22155</strain>
    </source>
</reference>
<accession>A0A9W9GJ56</accession>
<dbReference type="GO" id="GO:0005886">
    <property type="term" value="C:plasma membrane"/>
    <property type="evidence" value="ECO:0007669"/>
    <property type="project" value="TreeGrafter"/>
</dbReference>
<organism evidence="7 8">
    <name type="scientific">Penicillium bovifimosum</name>
    <dbReference type="NCBI Taxonomy" id="126998"/>
    <lineage>
        <taxon>Eukaryota</taxon>
        <taxon>Fungi</taxon>
        <taxon>Dikarya</taxon>
        <taxon>Ascomycota</taxon>
        <taxon>Pezizomycotina</taxon>
        <taxon>Eurotiomycetes</taxon>
        <taxon>Eurotiomycetidae</taxon>
        <taxon>Eurotiales</taxon>
        <taxon>Aspergillaceae</taxon>
        <taxon>Penicillium</taxon>
    </lineage>
</organism>
<evidence type="ECO:0000256" key="3">
    <source>
        <dbReference type="ARBA" id="ARBA00022989"/>
    </source>
</evidence>
<dbReference type="GeneID" id="81409154"/>
<dbReference type="Gene3D" id="1.20.1720.10">
    <property type="entry name" value="Multidrug resistance protein D"/>
    <property type="match status" value="1"/>
</dbReference>
<feature type="transmembrane region" description="Helical" evidence="5">
    <location>
        <begin position="153"/>
        <end position="174"/>
    </location>
</feature>
<keyword evidence="8" id="KW-1185">Reference proteome</keyword>
<evidence type="ECO:0000256" key="1">
    <source>
        <dbReference type="ARBA" id="ARBA00004141"/>
    </source>
</evidence>
<comment type="caution">
    <text evidence="7">The sequence shown here is derived from an EMBL/GenBank/DDBJ whole genome shotgun (WGS) entry which is preliminary data.</text>
</comment>
<dbReference type="SUPFAM" id="SSF103473">
    <property type="entry name" value="MFS general substrate transporter"/>
    <property type="match status" value="1"/>
</dbReference>
<feature type="transmembrane region" description="Helical" evidence="5">
    <location>
        <begin position="286"/>
        <end position="308"/>
    </location>
</feature>
<feature type="transmembrane region" description="Helical" evidence="5">
    <location>
        <begin position="459"/>
        <end position="481"/>
    </location>
</feature>
<dbReference type="InterPro" id="IPR036259">
    <property type="entry name" value="MFS_trans_sf"/>
</dbReference>
<dbReference type="EMBL" id="JAPQKL010000007">
    <property type="protein sequence ID" value="KAJ5121279.1"/>
    <property type="molecule type" value="Genomic_DNA"/>
</dbReference>
<dbReference type="GO" id="GO:0022857">
    <property type="term" value="F:transmembrane transporter activity"/>
    <property type="evidence" value="ECO:0007669"/>
    <property type="project" value="InterPro"/>
</dbReference>
<proteinExistence type="predicted"/>
<feature type="transmembrane region" description="Helical" evidence="5">
    <location>
        <begin position="186"/>
        <end position="204"/>
    </location>
</feature>
<evidence type="ECO:0000256" key="5">
    <source>
        <dbReference type="SAM" id="Phobius"/>
    </source>
</evidence>
<keyword evidence="3 5" id="KW-1133">Transmembrane helix</keyword>
<protein>
    <submittedName>
        <fullName evidence="7">Major facilitator superfamily domain general substrate transporter</fullName>
    </submittedName>
</protein>
<evidence type="ECO:0000256" key="4">
    <source>
        <dbReference type="ARBA" id="ARBA00023136"/>
    </source>
</evidence>
<feature type="transmembrane region" description="Helical" evidence="5">
    <location>
        <begin position="95"/>
        <end position="116"/>
    </location>
</feature>
<evidence type="ECO:0000313" key="8">
    <source>
        <dbReference type="Proteomes" id="UP001149079"/>
    </source>
</evidence>
<gene>
    <name evidence="7" type="ORF">N7515_009240</name>
</gene>
<dbReference type="InterPro" id="IPR020846">
    <property type="entry name" value="MFS_dom"/>
</dbReference>
<sequence>MGRHSIAEEIFENETKINFGVPDSVRSVGDVTPNLTLRSSVQFESDSLEEEKRRLGIRGWLVFVCIVILAMMDSFNATILIPVLPDLSNTFETPLASTLWANTVYLLFGATSQLYFTMMSEVFSHGPVWVIAVVFATIGTGICSGSMTLAELIIGRMIQGIGGGGAMSLCFVIMTESAPECIHSRYSCYILLTRMCGAILGPVAGGLFVDYADWRWVFYFNFIFCALGLLAIPFAVDLRVSKHIPLRKMRIMDWSGVSLAFLGIGSVLVGVSWGGSTYRWSEWQTVVPVAVGSAVLIALVLYEANWALHPQFGRRVFRSRMMVMTHVGCFLHGFVVFAHLQFLPLYFISAHYMSTTLSGITLLAMIGLAIAPAAVVGVVLARELRCTQWVISGGWTLTALASGCSILLDSFTPTVAWVFLLFTAGLGHGLLVSSYNVRIQNLPKEEGGFISTMPTTMSYYMRAWGMAVAVPVGGVVLLNVFCHGLAAVGLSRELVNSANGYLILMKEVSMTSEQREAVTFASVAAFQVVWGGHNGGFCAWRDFFCFPVAKRRLSIV</sequence>
<reference evidence="7" key="2">
    <citation type="journal article" date="2023" name="IMA Fungus">
        <title>Comparative genomic study of the Penicillium genus elucidates a diverse pangenome and 15 lateral gene transfer events.</title>
        <authorList>
            <person name="Petersen C."/>
            <person name="Sorensen T."/>
            <person name="Nielsen M.R."/>
            <person name="Sondergaard T.E."/>
            <person name="Sorensen J.L."/>
            <person name="Fitzpatrick D.A."/>
            <person name="Frisvad J.C."/>
            <person name="Nielsen K.L."/>
        </authorList>
    </citation>
    <scope>NUCLEOTIDE SEQUENCE</scope>
    <source>
        <strain evidence="7">IBT 22155</strain>
    </source>
</reference>
<feature type="transmembrane region" description="Helical" evidence="5">
    <location>
        <begin position="360"/>
        <end position="381"/>
    </location>
</feature>
<dbReference type="PANTHER" id="PTHR23501">
    <property type="entry name" value="MAJOR FACILITATOR SUPERFAMILY"/>
    <property type="match status" value="1"/>
</dbReference>
<dbReference type="InterPro" id="IPR011701">
    <property type="entry name" value="MFS"/>
</dbReference>
<feature type="transmembrane region" description="Helical" evidence="5">
    <location>
        <begin position="128"/>
        <end position="147"/>
    </location>
</feature>
<dbReference type="AlphaFoldDB" id="A0A9W9GJ56"/>